<dbReference type="PANTHER" id="PTHR42781:SF9">
    <property type="entry name" value="AMINO ACID ABC TRANSPORTER, ATP-BINDING PROTEIN-RELATED"/>
    <property type="match status" value="1"/>
</dbReference>
<dbReference type="RefSeq" id="WP_006284652.1">
    <property type="nucleotide sequence ID" value="NZ_BALG01000027.1"/>
</dbReference>
<evidence type="ECO:0000256" key="2">
    <source>
        <dbReference type="ARBA" id="ARBA00022741"/>
    </source>
</evidence>
<dbReference type="EC" id="7.6.2.9" evidence="6"/>
<dbReference type="AlphaFoldDB" id="M9LYT7"/>
<evidence type="ECO:0000313" key="9">
    <source>
        <dbReference type="EMBL" id="GAC41344.1"/>
    </source>
</evidence>
<dbReference type="InterPro" id="IPR017871">
    <property type="entry name" value="ABC_transporter-like_CS"/>
</dbReference>
<keyword evidence="2" id="KW-0547">Nucleotide-binding</keyword>
<proteinExistence type="predicted"/>
<dbReference type="PROSITE" id="PS50893">
    <property type="entry name" value="ABC_TRANSPORTER_2"/>
    <property type="match status" value="1"/>
</dbReference>
<dbReference type="SMART" id="SM00382">
    <property type="entry name" value="AAA"/>
    <property type="match status" value="1"/>
</dbReference>
<evidence type="ECO:0000256" key="6">
    <source>
        <dbReference type="ARBA" id="ARBA00066388"/>
    </source>
</evidence>
<dbReference type="PROSITE" id="PS00211">
    <property type="entry name" value="ABC_TRANSPORTER_1"/>
    <property type="match status" value="1"/>
</dbReference>
<dbReference type="GO" id="GO:0015418">
    <property type="term" value="F:ABC-type quaternary ammonium compound transporting activity"/>
    <property type="evidence" value="ECO:0007669"/>
    <property type="project" value="UniProtKB-EC"/>
</dbReference>
<evidence type="ECO:0000256" key="4">
    <source>
        <dbReference type="ARBA" id="ARBA00052482"/>
    </source>
</evidence>
<comment type="catalytic activity">
    <reaction evidence="4">
        <text>a quaternary ammonium(out) + ATP + H2O = a quaternary ammonium(in) + ADP + phosphate + H(+)</text>
        <dbReference type="Rhea" id="RHEA:11036"/>
        <dbReference type="ChEBI" id="CHEBI:15377"/>
        <dbReference type="ChEBI" id="CHEBI:15378"/>
        <dbReference type="ChEBI" id="CHEBI:30616"/>
        <dbReference type="ChEBI" id="CHEBI:35267"/>
        <dbReference type="ChEBI" id="CHEBI:43474"/>
        <dbReference type="ChEBI" id="CHEBI:456216"/>
        <dbReference type="EC" id="7.6.2.9"/>
    </reaction>
</comment>
<dbReference type="OrthoDB" id="9802264at2"/>
<dbReference type="GO" id="GO:0005524">
    <property type="term" value="F:ATP binding"/>
    <property type="evidence" value="ECO:0007669"/>
    <property type="project" value="UniProtKB-KW"/>
</dbReference>
<dbReference type="InterPro" id="IPR003593">
    <property type="entry name" value="AAA+_ATPase"/>
</dbReference>
<dbReference type="PANTHER" id="PTHR42781">
    <property type="entry name" value="SPERMIDINE/PUTRESCINE IMPORT ATP-BINDING PROTEIN POTA"/>
    <property type="match status" value="1"/>
</dbReference>
<gene>
    <name evidence="9" type="ORF">PPOP_0694</name>
</gene>
<dbReference type="Gene3D" id="3.40.50.300">
    <property type="entry name" value="P-loop containing nucleotide triphosphate hydrolases"/>
    <property type="match status" value="1"/>
</dbReference>
<feature type="domain" description="ABC transporter" evidence="8">
    <location>
        <begin position="10"/>
        <end position="240"/>
    </location>
</feature>
<evidence type="ECO:0000313" key="10">
    <source>
        <dbReference type="Proteomes" id="UP000029453"/>
    </source>
</evidence>
<dbReference type="InterPro" id="IPR050093">
    <property type="entry name" value="ABC_SmlMolc_Importer"/>
</dbReference>
<name>M9LYT7_PAEPP</name>
<dbReference type="SUPFAM" id="SSF52540">
    <property type="entry name" value="P-loop containing nucleoside triphosphate hydrolases"/>
    <property type="match status" value="1"/>
</dbReference>
<organism evidence="9 10">
    <name type="scientific">Paenibacillus popilliae ATCC 14706</name>
    <dbReference type="NCBI Taxonomy" id="1212764"/>
    <lineage>
        <taxon>Bacteria</taxon>
        <taxon>Bacillati</taxon>
        <taxon>Bacillota</taxon>
        <taxon>Bacilli</taxon>
        <taxon>Bacillales</taxon>
        <taxon>Paenibacillaceae</taxon>
        <taxon>Paenibacillus</taxon>
    </lineage>
</organism>
<evidence type="ECO:0000259" key="8">
    <source>
        <dbReference type="PROSITE" id="PS50893"/>
    </source>
</evidence>
<keyword evidence="1" id="KW-0813">Transport</keyword>
<dbReference type="InterPro" id="IPR003439">
    <property type="entry name" value="ABC_transporter-like_ATP-bd"/>
</dbReference>
<protein>
    <recommendedName>
        <fullName evidence="7">Carnitine transport ATP-binding protein OpuCA</fullName>
        <ecNumber evidence="6">7.6.2.9</ecNumber>
    </recommendedName>
</protein>
<dbReference type="Pfam" id="PF00005">
    <property type="entry name" value="ABC_tran"/>
    <property type="match status" value="1"/>
</dbReference>
<evidence type="ECO:0000256" key="3">
    <source>
        <dbReference type="ARBA" id="ARBA00022840"/>
    </source>
</evidence>
<sequence length="262" mass="29546">MEILSALPKLAVHQLNKDIDGKRILKDLDFTIQEGEFLSILGDSGSGKSTLLKILIGIEELSSGEIRKDGNKIDKLPPHERGIGMVFQNYALFPHMSAMENIMYPLIANKKKEKEAKRTAFDLLAKMGMIEHKEKLPSQLSGGQKQRVAIARTLALEPDILLFDEALAALDASNRMKLSAEFKEIQKAFQVTILYVTHDQEEALGMSDRVLILNQGKMEQLDTPFNICKKPKSKYVEEFVTVNLYKRFHSMKQLVGDDGEKK</sequence>
<dbReference type="FunFam" id="3.40.50.300:FF:000425">
    <property type="entry name" value="Probable ABC transporter, ATP-binding subunit"/>
    <property type="match status" value="1"/>
</dbReference>
<dbReference type="EMBL" id="BALG01000027">
    <property type="protein sequence ID" value="GAC41344.1"/>
    <property type="molecule type" value="Genomic_DNA"/>
</dbReference>
<accession>M9LYT7</accession>
<dbReference type="Proteomes" id="UP000029453">
    <property type="component" value="Unassembled WGS sequence"/>
</dbReference>
<dbReference type="InterPro" id="IPR027417">
    <property type="entry name" value="P-loop_NTPase"/>
</dbReference>
<reference evidence="9 10" key="1">
    <citation type="submission" date="2012-10" db="EMBL/GenBank/DDBJ databases">
        <title>Draft Genome Sequence of Paenibacillus popilliae ATCC 14706T.</title>
        <authorList>
            <person name="Iiyama K."/>
            <person name="Mori K."/>
            <person name="Mon H."/>
            <person name="Chieda Y."/>
            <person name="Lee J.M."/>
            <person name="Kusakabe T."/>
            <person name="Tashiro K."/>
            <person name="Asano S."/>
            <person name="Yasunaga-Aoki C."/>
            <person name="Shimizu S."/>
        </authorList>
    </citation>
    <scope>NUCLEOTIDE SEQUENCE [LARGE SCALE GENOMIC DNA]</scope>
    <source>
        <strain evidence="9 10">ATCC 14706</strain>
    </source>
</reference>
<dbReference type="GO" id="GO:0016887">
    <property type="term" value="F:ATP hydrolysis activity"/>
    <property type="evidence" value="ECO:0007669"/>
    <property type="project" value="InterPro"/>
</dbReference>
<keyword evidence="10" id="KW-1185">Reference proteome</keyword>
<comment type="caution">
    <text evidence="9">The sequence shown here is derived from an EMBL/GenBank/DDBJ whole genome shotgun (WGS) entry which is preliminary data.</text>
</comment>
<evidence type="ECO:0000256" key="5">
    <source>
        <dbReference type="ARBA" id="ARBA00063934"/>
    </source>
</evidence>
<evidence type="ECO:0000256" key="1">
    <source>
        <dbReference type="ARBA" id="ARBA00022448"/>
    </source>
</evidence>
<evidence type="ECO:0000256" key="7">
    <source>
        <dbReference type="ARBA" id="ARBA00070305"/>
    </source>
</evidence>
<keyword evidence="3" id="KW-0067">ATP-binding</keyword>
<comment type="subunit">
    <text evidence="5">The complex is composed of two ATP-binding proteins (OpuCA), two transmembrane proteins (OpuCB and OpuCD) and a solute-binding protein (OpuCC).</text>
</comment>